<dbReference type="Proteomes" id="UP001224122">
    <property type="component" value="Unassembled WGS sequence"/>
</dbReference>
<sequence>MMIKLTEGKNNNQNRFTQKSLDRLEFIPGIWVNGKSYWLQHNTEKVINVEALVLKVKQDHIHSKIHFFNLYVSNHSNQTKEMKILAQHHYTNVSQEHFTFISPADNRIFHLANNNVFLVNGQCDGVGIQECTIQPFWRIYIDQIWSSLRNGSLIYQPMAKGPASSIFTMKISVGPRETKKSSIWSISALNKDEVISLDQALLKNTLAFPFEK</sequence>
<evidence type="ECO:0000313" key="2">
    <source>
        <dbReference type="Proteomes" id="UP001224122"/>
    </source>
</evidence>
<organism evidence="1 2">
    <name type="scientific">Neobacillus ginsengisoli</name>
    <dbReference type="NCBI Taxonomy" id="904295"/>
    <lineage>
        <taxon>Bacteria</taxon>
        <taxon>Bacillati</taxon>
        <taxon>Bacillota</taxon>
        <taxon>Bacilli</taxon>
        <taxon>Bacillales</taxon>
        <taxon>Bacillaceae</taxon>
        <taxon>Neobacillus</taxon>
    </lineage>
</organism>
<protein>
    <submittedName>
        <fullName evidence="1">Uncharacterized protein</fullName>
    </submittedName>
</protein>
<name>A0ABT9XPU4_9BACI</name>
<gene>
    <name evidence="1" type="ORF">J2S10_000400</name>
</gene>
<comment type="caution">
    <text evidence="1">The sequence shown here is derived from an EMBL/GenBank/DDBJ whole genome shotgun (WGS) entry which is preliminary data.</text>
</comment>
<evidence type="ECO:0000313" key="1">
    <source>
        <dbReference type="EMBL" id="MDQ0197295.1"/>
    </source>
</evidence>
<dbReference type="EMBL" id="JAUSTW010000001">
    <property type="protein sequence ID" value="MDQ0197295.1"/>
    <property type="molecule type" value="Genomic_DNA"/>
</dbReference>
<accession>A0ABT9XPU4</accession>
<proteinExistence type="predicted"/>
<reference evidence="1 2" key="1">
    <citation type="submission" date="2023-07" db="EMBL/GenBank/DDBJ databases">
        <title>Genomic Encyclopedia of Type Strains, Phase IV (KMG-IV): sequencing the most valuable type-strain genomes for metagenomic binning, comparative biology and taxonomic classification.</title>
        <authorList>
            <person name="Goeker M."/>
        </authorList>
    </citation>
    <scope>NUCLEOTIDE SEQUENCE [LARGE SCALE GENOMIC DNA]</scope>
    <source>
        <strain evidence="1 2">DSM 27594</strain>
    </source>
</reference>
<keyword evidence="2" id="KW-1185">Reference proteome</keyword>